<organism evidence="1 2">
    <name type="scientific">Bradyrhizobium niftali</name>
    <dbReference type="NCBI Taxonomy" id="2560055"/>
    <lineage>
        <taxon>Bacteria</taxon>
        <taxon>Pseudomonadati</taxon>
        <taxon>Pseudomonadota</taxon>
        <taxon>Alphaproteobacteria</taxon>
        <taxon>Hyphomicrobiales</taxon>
        <taxon>Nitrobacteraceae</taxon>
        <taxon>Bradyrhizobium</taxon>
    </lineage>
</organism>
<keyword evidence="2" id="KW-1185">Reference proteome</keyword>
<evidence type="ECO:0000313" key="2">
    <source>
        <dbReference type="Proteomes" id="UP000297966"/>
    </source>
</evidence>
<protein>
    <submittedName>
        <fullName evidence="1">Uncharacterized protein</fullName>
    </submittedName>
</protein>
<name>A0A4Y9LJL7_9BRAD</name>
<dbReference type="Proteomes" id="UP000297966">
    <property type="component" value="Unassembled WGS sequence"/>
</dbReference>
<sequence>MGFTQRHDRIIETEFGFANALEEPAHQGEVQLDAGVSVAAFAAVERQMLRLKLGFGSATAVERREFVICHPDLRHTPVRLLLWVPNLDFTSKGTVAAMR</sequence>
<dbReference type="OrthoDB" id="8241541at2"/>
<dbReference type="AlphaFoldDB" id="A0A4Y9LJL7"/>
<dbReference type="EMBL" id="SPQT01000025">
    <property type="protein sequence ID" value="TFV43176.1"/>
    <property type="molecule type" value="Genomic_DNA"/>
</dbReference>
<evidence type="ECO:0000313" key="1">
    <source>
        <dbReference type="EMBL" id="TFV43176.1"/>
    </source>
</evidence>
<gene>
    <name evidence="1" type="ORF">E4K65_33690</name>
</gene>
<accession>A0A4Y9LJL7</accession>
<proteinExistence type="predicted"/>
<comment type="caution">
    <text evidence="1">The sequence shown here is derived from an EMBL/GenBank/DDBJ whole genome shotgun (WGS) entry which is preliminary data.</text>
</comment>
<reference evidence="1 2" key="1">
    <citation type="submission" date="2019-03" db="EMBL/GenBank/DDBJ databases">
        <title>Bradyrhizobium diversity isolated from nodules of Chamaecrista fasciculata.</title>
        <authorList>
            <person name="Klepa M.S."/>
            <person name="Urquiaga M.O."/>
            <person name="Hungria M."/>
            <person name="Delamuta J.R."/>
        </authorList>
    </citation>
    <scope>NUCLEOTIDE SEQUENCE [LARGE SCALE GENOMIC DNA]</scope>
    <source>
        <strain evidence="1 2">CNPSo 3448</strain>
    </source>
</reference>